<protein>
    <submittedName>
        <fullName evidence="1">Uncharacterized protein</fullName>
    </submittedName>
</protein>
<proteinExistence type="predicted"/>
<name>A0A0D0P976_9RHOB</name>
<gene>
    <name evidence="1" type="ORF">Wenmar_03336</name>
</gene>
<reference evidence="1 2" key="1">
    <citation type="submission" date="2013-01" db="EMBL/GenBank/DDBJ databases">
        <authorList>
            <person name="Fiebig A."/>
            <person name="Goeker M."/>
            <person name="Klenk H.-P.P."/>
        </authorList>
    </citation>
    <scope>NUCLEOTIDE SEQUENCE [LARGE SCALE GENOMIC DNA]</scope>
    <source>
        <strain evidence="1 2">DSM 24838</strain>
    </source>
</reference>
<comment type="caution">
    <text evidence="1">The sequence shown here is derived from an EMBL/GenBank/DDBJ whole genome shotgun (WGS) entry which is preliminary data.</text>
</comment>
<evidence type="ECO:0000313" key="2">
    <source>
        <dbReference type="Proteomes" id="UP000035100"/>
    </source>
</evidence>
<evidence type="ECO:0000313" key="1">
    <source>
        <dbReference type="EMBL" id="KIQ68121.1"/>
    </source>
</evidence>
<sequence length="67" mass="7653">MLRFRHMRSLQKFAAGHSSVCNRFSFARSLSSRSTFRTNRAAGLEEWRGLQAGHGYVIRREPGPVCI</sequence>
<dbReference type="AlphaFoldDB" id="A0A0D0P976"/>
<organism evidence="1 2">
    <name type="scientific">Wenxinia marina DSM 24838</name>
    <dbReference type="NCBI Taxonomy" id="1123501"/>
    <lineage>
        <taxon>Bacteria</taxon>
        <taxon>Pseudomonadati</taxon>
        <taxon>Pseudomonadota</taxon>
        <taxon>Alphaproteobacteria</taxon>
        <taxon>Rhodobacterales</taxon>
        <taxon>Roseobacteraceae</taxon>
        <taxon>Wenxinia</taxon>
    </lineage>
</organism>
<dbReference type="Proteomes" id="UP000035100">
    <property type="component" value="Unassembled WGS sequence"/>
</dbReference>
<dbReference type="STRING" id="1123501.Wenmar_03336"/>
<accession>A0A0D0P976</accession>
<keyword evidence="2" id="KW-1185">Reference proteome</keyword>
<dbReference type="EMBL" id="AONG01000017">
    <property type="protein sequence ID" value="KIQ68121.1"/>
    <property type="molecule type" value="Genomic_DNA"/>
</dbReference>